<feature type="region of interest" description="Disordered" evidence="1">
    <location>
        <begin position="51"/>
        <end position="97"/>
    </location>
</feature>
<gene>
    <name evidence="2" type="ORF">PHMEG_0008269</name>
</gene>
<organism evidence="2 3">
    <name type="scientific">Phytophthora megakarya</name>
    <dbReference type="NCBI Taxonomy" id="4795"/>
    <lineage>
        <taxon>Eukaryota</taxon>
        <taxon>Sar</taxon>
        <taxon>Stramenopiles</taxon>
        <taxon>Oomycota</taxon>
        <taxon>Peronosporomycetes</taxon>
        <taxon>Peronosporales</taxon>
        <taxon>Peronosporaceae</taxon>
        <taxon>Phytophthora</taxon>
    </lineage>
</organism>
<proteinExistence type="predicted"/>
<evidence type="ECO:0000313" key="2">
    <source>
        <dbReference type="EMBL" id="OWZ17751.1"/>
    </source>
</evidence>
<dbReference type="Proteomes" id="UP000198211">
    <property type="component" value="Unassembled WGS sequence"/>
</dbReference>
<evidence type="ECO:0000313" key="3">
    <source>
        <dbReference type="Proteomes" id="UP000198211"/>
    </source>
</evidence>
<keyword evidence="3" id="KW-1185">Reference proteome</keyword>
<comment type="caution">
    <text evidence="2">The sequence shown here is derived from an EMBL/GenBank/DDBJ whole genome shotgun (WGS) entry which is preliminary data.</text>
</comment>
<name>A0A225WJ57_9STRA</name>
<evidence type="ECO:0000256" key="1">
    <source>
        <dbReference type="SAM" id="MobiDB-lite"/>
    </source>
</evidence>
<sequence length="97" mass="10208">MLATPAPTTTPRRVARGLDDRRLFFWTGPLATLSTGTAAWGATFDDGDVTMATASPGRDSPMADTRPAATERTEPGRITNAPALLAAPRYAGSTMKD</sequence>
<accession>A0A225WJ57</accession>
<dbReference type="AlphaFoldDB" id="A0A225WJ57"/>
<protein>
    <submittedName>
        <fullName evidence="2">Uncharacterized protein</fullName>
    </submittedName>
</protein>
<reference evidence="3" key="1">
    <citation type="submission" date="2017-03" db="EMBL/GenBank/DDBJ databases">
        <title>Phytopthora megakarya and P. palmivora, two closely related causual agents of cacao black pod achieved similar genome size and gene model numbers by different mechanisms.</title>
        <authorList>
            <person name="Ali S."/>
            <person name="Shao J."/>
            <person name="Larry D.J."/>
            <person name="Kronmiller B."/>
            <person name="Shen D."/>
            <person name="Strem M.D."/>
            <person name="Melnick R.L."/>
            <person name="Guiltinan M.J."/>
            <person name="Tyler B.M."/>
            <person name="Meinhardt L.W."/>
            <person name="Bailey B.A."/>
        </authorList>
    </citation>
    <scope>NUCLEOTIDE SEQUENCE [LARGE SCALE GENOMIC DNA]</scope>
    <source>
        <strain evidence="3">zdho120</strain>
    </source>
</reference>
<dbReference type="EMBL" id="NBNE01000698">
    <property type="protein sequence ID" value="OWZ17751.1"/>
    <property type="molecule type" value="Genomic_DNA"/>
</dbReference>
<dbReference type="OrthoDB" id="10539080at2759"/>